<evidence type="ECO:0000256" key="6">
    <source>
        <dbReference type="ARBA" id="ARBA00022967"/>
    </source>
</evidence>
<evidence type="ECO:0000256" key="9">
    <source>
        <dbReference type="ARBA" id="ARBA00023136"/>
    </source>
</evidence>
<evidence type="ECO:0000313" key="11">
    <source>
        <dbReference type="EMBL" id="MDN0074051.1"/>
    </source>
</evidence>
<feature type="transmembrane region" description="Helical" evidence="10">
    <location>
        <begin position="120"/>
        <end position="138"/>
    </location>
</feature>
<keyword evidence="5 10" id="KW-0812">Transmembrane</keyword>
<protein>
    <recommendedName>
        <fullName evidence="10">Ion-translocating oxidoreductase complex subunit D</fullName>
        <ecNumber evidence="10">7.-.-.-</ecNumber>
    </recommendedName>
    <alternativeName>
        <fullName evidence="10">Rnf electron transport complex subunit D</fullName>
    </alternativeName>
</protein>
<evidence type="ECO:0000256" key="2">
    <source>
        <dbReference type="ARBA" id="ARBA00022553"/>
    </source>
</evidence>
<evidence type="ECO:0000313" key="12">
    <source>
        <dbReference type="Proteomes" id="UP001168540"/>
    </source>
</evidence>
<keyword evidence="8 10" id="KW-1133">Transmembrane helix</keyword>
<evidence type="ECO:0000256" key="5">
    <source>
        <dbReference type="ARBA" id="ARBA00022692"/>
    </source>
</evidence>
<keyword evidence="9 10" id="KW-0472">Membrane</keyword>
<feature type="transmembrane region" description="Helical" evidence="10">
    <location>
        <begin position="251"/>
        <end position="271"/>
    </location>
</feature>
<dbReference type="EMBL" id="JAUEDK010000005">
    <property type="protein sequence ID" value="MDN0074051.1"/>
    <property type="molecule type" value="Genomic_DNA"/>
</dbReference>
<evidence type="ECO:0000256" key="10">
    <source>
        <dbReference type="HAMAP-Rule" id="MF_00462"/>
    </source>
</evidence>
<comment type="subcellular location">
    <subcellularLocation>
        <location evidence="10">Cell inner membrane</location>
        <topology evidence="10">Multi-pass membrane protein</topology>
    </subcellularLocation>
</comment>
<feature type="modified residue" description="FMN phosphoryl threonine" evidence="10">
    <location>
        <position position="171"/>
    </location>
</feature>
<organism evidence="11 12">
    <name type="scientific">Crenobacter oryzisoli</name>
    <dbReference type="NCBI Taxonomy" id="3056844"/>
    <lineage>
        <taxon>Bacteria</taxon>
        <taxon>Pseudomonadati</taxon>
        <taxon>Pseudomonadota</taxon>
        <taxon>Betaproteobacteria</taxon>
        <taxon>Neisseriales</taxon>
        <taxon>Neisseriaceae</taxon>
        <taxon>Crenobacter</taxon>
    </lineage>
</organism>
<dbReference type="HAMAP" id="MF_00462">
    <property type="entry name" value="RsxD_RnfD"/>
    <property type="match status" value="1"/>
</dbReference>
<dbReference type="Pfam" id="PF03116">
    <property type="entry name" value="NQR2_RnfD_RnfE"/>
    <property type="match status" value="1"/>
</dbReference>
<dbReference type="PANTHER" id="PTHR30578">
    <property type="entry name" value="ELECTRON TRANSPORT COMPLEX PROTEIN RNFD"/>
    <property type="match status" value="1"/>
</dbReference>
<feature type="transmembrane region" description="Helical" evidence="10">
    <location>
        <begin position="226"/>
        <end position="245"/>
    </location>
</feature>
<keyword evidence="10" id="KW-0997">Cell inner membrane</keyword>
<comment type="cofactor">
    <cofactor evidence="10">
        <name>FMN</name>
        <dbReference type="ChEBI" id="CHEBI:58210"/>
    </cofactor>
</comment>
<feature type="transmembrane region" description="Helical" evidence="10">
    <location>
        <begin position="12"/>
        <end position="33"/>
    </location>
</feature>
<accession>A0ABT7XJU8</accession>
<sequence>MHSPHIAKPTTVSVIMFKVLAALVPGLILSVFFNGIGVLAQLALATATALLAEAAMLKLRGVPVRFFLRDGSAVLTAWLLALTMPSLGAWWLIVVATLFAIVIAKQLYGGLGNNPFNPAMAGFAAVIVAFPAQMAQWASPGVPLNALQQLAYIFTHQLPSSGAPDAVAPATSLGLLKTRMLLDGYDVSQFFATPLYGHVAGFGGVWIALAYLAGGLFLWRQRLIPWQTPVAMLVGAASVALPLWQYDPVHFANPLFHLTASATMLAAFFIVTDPVTAPTTSRGRLIFGFLVGVLLYVIRVFGGMPDAVAFAVLIMNIAVPFIDHTIKPPVFGAKRKGGPA</sequence>
<dbReference type="InterPro" id="IPR011303">
    <property type="entry name" value="RnfD_bac"/>
</dbReference>
<feature type="transmembrane region" description="Helical" evidence="10">
    <location>
        <begin position="307"/>
        <end position="326"/>
    </location>
</feature>
<evidence type="ECO:0000256" key="3">
    <source>
        <dbReference type="ARBA" id="ARBA00022630"/>
    </source>
</evidence>
<dbReference type="InterPro" id="IPR004338">
    <property type="entry name" value="NqrB/RnfD"/>
</dbReference>
<comment type="similarity">
    <text evidence="10">Belongs to the NqrB/RnfD family.</text>
</comment>
<reference evidence="11" key="1">
    <citation type="submission" date="2023-06" db="EMBL/GenBank/DDBJ databases">
        <authorList>
            <person name="Zhang S."/>
        </authorList>
    </citation>
    <scope>NUCLEOTIDE SEQUENCE</scope>
    <source>
        <strain evidence="11">SG2303</strain>
    </source>
</reference>
<evidence type="ECO:0000256" key="1">
    <source>
        <dbReference type="ARBA" id="ARBA00022448"/>
    </source>
</evidence>
<feature type="transmembrane region" description="Helical" evidence="10">
    <location>
        <begin position="195"/>
        <end position="219"/>
    </location>
</feature>
<keyword evidence="10" id="KW-1003">Cell membrane</keyword>
<gene>
    <name evidence="10" type="primary">rnfD</name>
    <name evidence="11" type="ORF">QU481_04005</name>
</gene>
<keyword evidence="4 10" id="KW-0288">FMN</keyword>
<name>A0ABT7XJU8_9NEIS</name>
<dbReference type="Proteomes" id="UP001168540">
    <property type="component" value="Unassembled WGS sequence"/>
</dbReference>
<dbReference type="NCBIfam" id="TIGR01946">
    <property type="entry name" value="rnfD"/>
    <property type="match status" value="1"/>
</dbReference>
<comment type="subunit">
    <text evidence="10">The complex is composed of six subunits: RnfA, RnfB, RnfC, RnfD, RnfE and RnfG.</text>
</comment>
<keyword evidence="12" id="KW-1185">Reference proteome</keyword>
<keyword evidence="6 10" id="KW-1278">Translocase</keyword>
<evidence type="ECO:0000256" key="4">
    <source>
        <dbReference type="ARBA" id="ARBA00022643"/>
    </source>
</evidence>
<feature type="transmembrane region" description="Helical" evidence="10">
    <location>
        <begin position="89"/>
        <end position="108"/>
    </location>
</feature>
<evidence type="ECO:0000256" key="7">
    <source>
        <dbReference type="ARBA" id="ARBA00022982"/>
    </source>
</evidence>
<proteinExistence type="inferred from homology"/>
<dbReference type="RefSeq" id="WP_289828597.1">
    <property type="nucleotide sequence ID" value="NZ_JAUEDK010000005.1"/>
</dbReference>
<comment type="function">
    <text evidence="10">Part of a membrane-bound complex that couples electron transfer with translocation of ions across the membrane.</text>
</comment>
<feature type="transmembrane region" description="Helical" evidence="10">
    <location>
        <begin position="283"/>
        <end position="301"/>
    </location>
</feature>
<keyword evidence="3 10" id="KW-0285">Flavoprotein</keyword>
<keyword evidence="7 10" id="KW-0249">Electron transport</keyword>
<dbReference type="PANTHER" id="PTHR30578:SF0">
    <property type="entry name" value="ION-TRANSLOCATING OXIDOREDUCTASE COMPLEX SUBUNIT D"/>
    <property type="match status" value="1"/>
</dbReference>
<keyword evidence="1 10" id="KW-0813">Transport</keyword>
<evidence type="ECO:0000256" key="8">
    <source>
        <dbReference type="ARBA" id="ARBA00022989"/>
    </source>
</evidence>
<comment type="caution">
    <text evidence="11">The sequence shown here is derived from an EMBL/GenBank/DDBJ whole genome shotgun (WGS) entry which is preliminary data.</text>
</comment>
<keyword evidence="2 10" id="KW-0597">Phosphoprotein</keyword>
<dbReference type="EC" id="7.-.-.-" evidence="10"/>